<evidence type="ECO:0000313" key="13">
    <source>
        <dbReference type="Proteomes" id="UP000799438"/>
    </source>
</evidence>
<keyword evidence="4" id="KW-0158">Chromosome</keyword>
<feature type="compositionally biased region" description="Polar residues" evidence="10">
    <location>
        <begin position="1449"/>
        <end position="1464"/>
    </location>
</feature>
<dbReference type="GO" id="GO:0042393">
    <property type="term" value="F:histone binding"/>
    <property type="evidence" value="ECO:0007669"/>
    <property type="project" value="UniProtKB-ARBA"/>
</dbReference>
<feature type="compositionally biased region" description="Polar residues" evidence="10">
    <location>
        <begin position="1475"/>
        <end position="1491"/>
    </location>
</feature>
<dbReference type="RefSeq" id="XP_033397679.1">
    <property type="nucleotide sequence ID" value="XM_033539000.1"/>
</dbReference>
<dbReference type="InterPro" id="IPR003959">
    <property type="entry name" value="ATPase_AAA_core"/>
</dbReference>
<dbReference type="Gene3D" id="1.10.8.60">
    <property type="match status" value="1"/>
</dbReference>
<sequence length="1631" mass="181395">MVASRRRPFQIEDPTASDPDDGDYGASSPQQPKTPRRSRTTKTPNKKSQPKKKRDRYGGANDDIVDTEDDDDDDDDVDEESFAGSESSEQSEVEVNHRTGRPSRSAAKKPIKYEEPSEEDIVEEESDRPTTSRAKRGSKQKPASLIVKLKVPISRNTRSRSTRAASKSFGRGTTPEFVGTRRSSRISHDRELPLAALGESGKYAVTVRPGTRSPEPEAPQHRPLHPSQGRKGPVKHPSTIIEASQETSGPSMLDAEGEPDVGGELEKQVEPSQAVNNMEIQYETVEDPQPEEAVIQESTQEDAEGEEDSDEGPVTRSRNVRTINTVEETTEDRPRTRGALKRRAVDESSDFEPVDDDKQEEEDEAESDVHPRKRQKSSTDDSSSRRQSARLAGKTRSSQRSRHNSESEDELDQDELADEAADLELDRRERRRTRNTRREKAVYEDDQPKLRKRNQKVDYRLLRPENNIQFDDDDAAPAATPSRNRRTMVGGYRGGMLPVGGPFGGFLSNGPEAAGGADTSDSEDEIQMPTGGGGVIGLASPNAPGKKPTALAHNADSKQKGLGGGPANLGKLDKDRALSDSNPLGVDESVNFKGVGGLDDHINQLKEMVTLPLLYPELFQRFHMTPPRGVLFHGPPGTGKTLLARALANAVSSNGKKVTFYMRKGADALSKWVGEAERQLRLLFEDAQKNQPSIIFFDEIDGLAPVRSSKQEQIHASIVATLLALMDGMDDRGQVVVIGATNRPDSVDPALRRPGRFDREFYFPLPSQAARRSIIDIHTKDWNPPLQPEFKDQLADMTKGYGGADLRALCTEAALNAVQGTYPQIYGSTKKLIIDPAQIKVLAKDFMISINKIVPSSERSNNAAPAPLHKSIEPLLRMQLGNISHVIDRLIPQKKKLTALEEAEFDDRDDAFAFERANMERDFDRAKIFRPRLLIQGVQGMGQQHLGSAILHRFEGMHVQSFDLPTLLGDTAKSPEASIVELFKEVRRHKPSVIYIPNVNVWYQTVSNEVMSLFKSQLRALPANDAVLVLGMMELEHESEKLDPSMLRDLFGYSTKNIYKVQRPDEASRKEFFENVIALIRKPPTEFPDPNRKKRQLPELEEAPEPKEEEHRPTREELQNHVLSDRHVLNCLKILLQPIMDQLKLKYKKFRTGIVDEAALAYLWAELDPNYVKSDVQQERPYEWAVDKHGRQGFVDTASQKFFYNMDITYIERRLSNGFYKTPGDFQSDVWTIVRDAKSFGDTERHLKGNEMLTNVEVDIQMIKTNNPQLISDLEGVAYRDYWRGVYKAEDVKKKQKKKEAGNQVVDVSNTTDELSGPITLGEKLPEPHPLPPSTPVRRIGPSSLSNGYSTSDNTTVQRQSNGTGSITNSFQHEGDSHENDSQEQESQEHRDKRPRLDEGEAASGLDTQQRSQKSSHMQMAPNTQPGDYQNSASTTTSGQKTSDRSHRSSGPFQNSQSTTNGVTQGLHPDFASGPAQTGGSQLPDTQEVLASSQPTNSQPSQSEQQQQPHTLGGSGNGGGIPPSNQQNHTAPITDILNTAAEGAVEETGEKLQIMLDESAVAILYSELVRRSSGLSVEQLEQINAAIMDAIWEFRTDWNRNHVCKAVATAFNEVIEDIETMQAILPPSQDK</sequence>
<dbReference type="GO" id="GO:0045815">
    <property type="term" value="P:transcription initiation-coupled chromatin remodeling"/>
    <property type="evidence" value="ECO:0007669"/>
    <property type="project" value="TreeGrafter"/>
</dbReference>
<dbReference type="Proteomes" id="UP000799438">
    <property type="component" value="Unassembled WGS sequence"/>
</dbReference>
<evidence type="ECO:0000256" key="10">
    <source>
        <dbReference type="SAM" id="MobiDB-lite"/>
    </source>
</evidence>
<gene>
    <name evidence="12" type="ORF">K452DRAFT_270645</name>
</gene>
<evidence type="ECO:0000256" key="7">
    <source>
        <dbReference type="ARBA" id="ARBA00022840"/>
    </source>
</evidence>
<dbReference type="FunFam" id="3.40.50.300:FF:000061">
    <property type="entry name" value="ATPase family, AAA domain-containing 2"/>
    <property type="match status" value="1"/>
</dbReference>
<dbReference type="GO" id="GO:0003682">
    <property type="term" value="F:chromatin binding"/>
    <property type="evidence" value="ECO:0007669"/>
    <property type="project" value="TreeGrafter"/>
</dbReference>
<evidence type="ECO:0000256" key="2">
    <source>
        <dbReference type="ARBA" id="ARBA00004286"/>
    </source>
</evidence>
<dbReference type="SUPFAM" id="SSF52540">
    <property type="entry name" value="P-loop containing nucleoside triphosphate hydrolases"/>
    <property type="match status" value="2"/>
</dbReference>
<evidence type="ECO:0000256" key="8">
    <source>
        <dbReference type="ARBA" id="ARBA00023117"/>
    </source>
</evidence>
<dbReference type="Pfam" id="PF00004">
    <property type="entry name" value="AAA"/>
    <property type="match status" value="1"/>
</dbReference>
<feature type="compositionally biased region" description="Acidic residues" evidence="10">
    <location>
        <begin position="63"/>
        <end position="81"/>
    </location>
</feature>
<dbReference type="EMBL" id="ML995485">
    <property type="protein sequence ID" value="KAF2141967.1"/>
    <property type="molecule type" value="Genomic_DNA"/>
</dbReference>
<evidence type="ECO:0000313" key="12">
    <source>
        <dbReference type="EMBL" id="KAF2141967.1"/>
    </source>
</evidence>
<evidence type="ECO:0000256" key="1">
    <source>
        <dbReference type="ARBA" id="ARBA00004123"/>
    </source>
</evidence>
<evidence type="ECO:0000256" key="5">
    <source>
        <dbReference type="ARBA" id="ARBA00022741"/>
    </source>
</evidence>
<dbReference type="GO" id="GO:0005634">
    <property type="term" value="C:nucleus"/>
    <property type="evidence" value="ECO:0007669"/>
    <property type="project" value="UniProtKB-SubCell"/>
</dbReference>
<feature type="compositionally biased region" description="Polar residues" evidence="10">
    <location>
        <begin position="241"/>
        <end position="250"/>
    </location>
</feature>
<feature type="compositionally biased region" description="Polar residues" evidence="10">
    <location>
        <begin position="1406"/>
        <end position="1441"/>
    </location>
</feature>
<dbReference type="GO" id="GO:0000785">
    <property type="term" value="C:chromatin"/>
    <property type="evidence" value="ECO:0007669"/>
    <property type="project" value="UniProtKB-ARBA"/>
</dbReference>
<feature type="compositionally biased region" description="Polar residues" evidence="10">
    <location>
        <begin position="270"/>
        <end position="279"/>
    </location>
</feature>
<proteinExistence type="inferred from homology"/>
<feature type="region of interest" description="Disordered" evidence="10">
    <location>
        <begin position="1084"/>
        <end position="1116"/>
    </location>
</feature>
<dbReference type="InterPro" id="IPR003960">
    <property type="entry name" value="ATPase_AAA_CS"/>
</dbReference>
<dbReference type="GO" id="GO:0005524">
    <property type="term" value="F:ATP binding"/>
    <property type="evidence" value="ECO:0007669"/>
    <property type="project" value="UniProtKB-KW"/>
</dbReference>
<feature type="compositionally biased region" description="Basic and acidic residues" evidence="10">
    <location>
        <begin position="1104"/>
        <end position="1116"/>
    </location>
</feature>
<keyword evidence="6" id="KW-0378">Hydrolase</keyword>
<feature type="compositionally biased region" description="Acidic residues" evidence="10">
    <location>
        <begin position="347"/>
        <end position="366"/>
    </location>
</feature>
<dbReference type="SUPFAM" id="SSF47370">
    <property type="entry name" value="Bromodomain"/>
    <property type="match status" value="1"/>
</dbReference>
<evidence type="ECO:0000256" key="3">
    <source>
        <dbReference type="ARBA" id="ARBA00006914"/>
    </source>
</evidence>
<organism evidence="12 13">
    <name type="scientific">Aplosporella prunicola CBS 121167</name>
    <dbReference type="NCBI Taxonomy" id="1176127"/>
    <lineage>
        <taxon>Eukaryota</taxon>
        <taxon>Fungi</taxon>
        <taxon>Dikarya</taxon>
        <taxon>Ascomycota</taxon>
        <taxon>Pezizomycotina</taxon>
        <taxon>Dothideomycetes</taxon>
        <taxon>Dothideomycetes incertae sedis</taxon>
        <taxon>Botryosphaeriales</taxon>
        <taxon>Aplosporellaceae</taxon>
        <taxon>Aplosporella</taxon>
    </lineage>
</organism>
<name>A0A6A6BGG9_9PEZI</name>
<feature type="compositionally biased region" description="Basic residues" evidence="10">
    <location>
        <begin position="34"/>
        <end position="55"/>
    </location>
</feature>
<dbReference type="GO" id="GO:0006337">
    <property type="term" value="P:nucleosome disassembly"/>
    <property type="evidence" value="ECO:0007669"/>
    <property type="project" value="TreeGrafter"/>
</dbReference>
<feature type="compositionally biased region" description="Basic residues" evidence="10">
    <location>
        <begin position="98"/>
        <end position="110"/>
    </location>
</feature>
<dbReference type="InterPro" id="IPR041569">
    <property type="entry name" value="AAA_lid_3"/>
</dbReference>
<dbReference type="OrthoDB" id="5421at2759"/>
<protein>
    <recommendedName>
        <fullName evidence="11">AAA+ ATPase domain-containing protein</fullName>
    </recommendedName>
</protein>
<feature type="compositionally biased region" description="Low complexity" evidence="10">
    <location>
        <begin position="1492"/>
        <end position="1509"/>
    </location>
</feature>
<feature type="compositionally biased region" description="Polar residues" evidence="10">
    <location>
        <begin position="1343"/>
        <end position="1372"/>
    </location>
</feature>
<feature type="region of interest" description="Disordered" evidence="10">
    <location>
        <begin position="542"/>
        <end position="582"/>
    </location>
</feature>
<keyword evidence="7" id="KW-0067">ATP-binding</keyword>
<dbReference type="GO" id="GO:0140674">
    <property type="term" value="F:ATP-dependent histone chaperone activity"/>
    <property type="evidence" value="ECO:0007669"/>
    <property type="project" value="UniProtKB-ARBA"/>
</dbReference>
<keyword evidence="13" id="KW-1185">Reference proteome</keyword>
<dbReference type="FunFam" id="1.10.8.60:FF:000016">
    <property type="entry name" value="ATPase family AAA domain-containing protein 2B"/>
    <property type="match status" value="1"/>
</dbReference>
<keyword evidence="8" id="KW-0103">Bromodomain</keyword>
<keyword evidence="9" id="KW-0539">Nucleus</keyword>
<feature type="region of interest" description="Disordered" evidence="10">
    <location>
        <begin position="1"/>
        <end position="489"/>
    </location>
</feature>
<accession>A0A6A6BGG9</accession>
<dbReference type="PANTHER" id="PTHR23069">
    <property type="entry name" value="AAA DOMAIN-CONTAINING"/>
    <property type="match status" value="1"/>
</dbReference>
<reference evidence="12" key="1">
    <citation type="journal article" date="2020" name="Stud. Mycol.">
        <title>101 Dothideomycetes genomes: a test case for predicting lifestyles and emergence of pathogens.</title>
        <authorList>
            <person name="Haridas S."/>
            <person name="Albert R."/>
            <person name="Binder M."/>
            <person name="Bloem J."/>
            <person name="Labutti K."/>
            <person name="Salamov A."/>
            <person name="Andreopoulos B."/>
            <person name="Baker S."/>
            <person name="Barry K."/>
            <person name="Bills G."/>
            <person name="Bluhm B."/>
            <person name="Cannon C."/>
            <person name="Castanera R."/>
            <person name="Culley D."/>
            <person name="Daum C."/>
            <person name="Ezra D."/>
            <person name="Gonzalez J."/>
            <person name="Henrissat B."/>
            <person name="Kuo A."/>
            <person name="Liang C."/>
            <person name="Lipzen A."/>
            <person name="Lutzoni F."/>
            <person name="Magnuson J."/>
            <person name="Mondo S."/>
            <person name="Nolan M."/>
            <person name="Ohm R."/>
            <person name="Pangilinan J."/>
            <person name="Park H.-J."/>
            <person name="Ramirez L."/>
            <person name="Alfaro M."/>
            <person name="Sun H."/>
            <person name="Tritt A."/>
            <person name="Yoshinaga Y."/>
            <person name="Zwiers L.-H."/>
            <person name="Turgeon B."/>
            <person name="Goodwin S."/>
            <person name="Spatafora J."/>
            <person name="Crous P."/>
            <person name="Grigoriev I."/>
        </authorList>
    </citation>
    <scope>NUCLEOTIDE SEQUENCE</scope>
    <source>
        <strain evidence="12">CBS 121167</strain>
    </source>
</reference>
<feature type="compositionally biased region" description="Acidic residues" evidence="10">
    <location>
        <begin position="116"/>
        <end position="126"/>
    </location>
</feature>
<comment type="subcellular location">
    <subcellularLocation>
        <location evidence="2">Chromosome</location>
    </subcellularLocation>
    <subcellularLocation>
        <location evidence="1">Nucleus</location>
    </subcellularLocation>
</comment>
<evidence type="ECO:0000256" key="4">
    <source>
        <dbReference type="ARBA" id="ARBA00022454"/>
    </source>
</evidence>
<dbReference type="GO" id="GO:0016887">
    <property type="term" value="F:ATP hydrolysis activity"/>
    <property type="evidence" value="ECO:0007669"/>
    <property type="project" value="InterPro"/>
</dbReference>
<dbReference type="GeneID" id="54296496"/>
<dbReference type="InterPro" id="IPR027417">
    <property type="entry name" value="P-loop_NTPase"/>
</dbReference>
<dbReference type="Gene3D" id="3.40.50.300">
    <property type="entry name" value="P-loop containing nucleotide triphosphate hydrolases"/>
    <property type="match status" value="2"/>
</dbReference>
<comment type="similarity">
    <text evidence="3">Belongs to the AAA ATPase family.</text>
</comment>
<evidence type="ECO:0000256" key="9">
    <source>
        <dbReference type="ARBA" id="ARBA00023242"/>
    </source>
</evidence>
<feature type="region of interest" description="Disordered" evidence="10">
    <location>
        <begin position="1295"/>
        <end position="1530"/>
    </location>
</feature>
<dbReference type="CDD" id="cd05491">
    <property type="entry name" value="Bromo_TBP7_like"/>
    <property type="match status" value="1"/>
</dbReference>
<dbReference type="SMART" id="SM00382">
    <property type="entry name" value="AAA"/>
    <property type="match status" value="1"/>
</dbReference>
<feature type="compositionally biased region" description="Polar residues" evidence="10">
    <location>
        <begin position="316"/>
        <end position="327"/>
    </location>
</feature>
<dbReference type="PANTHER" id="PTHR23069:SF0">
    <property type="entry name" value="TAT-BINDING HOMOLOG 7"/>
    <property type="match status" value="1"/>
</dbReference>
<dbReference type="Pfam" id="PF17862">
    <property type="entry name" value="AAA_lid_3"/>
    <property type="match status" value="1"/>
</dbReference>
<feature type="compositionally biased region" description="Basic and acidic residues" evidence="10">
    <location>
        <begin position="436"/>
        <end position="463"/>
    </location>
</feature>
<feature type="compositionally biased region" description="Acidic residues" evidence="10">
    <location>
        <begin position="299"/>
        <end position="311"/>
    </location>
</feature>
<dbReference type="FunFam" id="3.40.50.300:FF:001218">
    <property type="entry name" value="AAA family ATPase, putative"/>
    <property type="match status" value="1"/>
</dbReference>
<feature type="domain" description="AAA+ ATPase" evidence="11">
    <location>
        <begin position="626"/>
        <end position="767"/>
    </location>
</feature>
<dbReference type="InterPro" id="IPR036427">
    <property type="entry name" value="Bromodomain-like_sf"/>
</dbReference>
<dbReference type="GO" id="GO:0006334">
    <property type="term" value="P:nucleosome assembly"/>
    <property type="evidence" value="ECO:0007669"/>
    <property type="project" value="TreeGrafter"/>
</dbReference>
<feature type="compositionally biased region" description="Acidic residues" evidence="10">
    <location>
        <begin position="407"/>
        <end position="423"/>
    </location>
</feature>
<dbReference type="InterPro" id="IPR003593">
    <property type="entry name" value="AAA+_ATPase"/>
</dbReference>
<dbReference type="PROSITE" id="PS00674">
    <property type="entry name" value="AAA"/>
    <property type="match status" value="1"/>
</dbReference>
<feature type="compositionally biased region" description="Basic and acidic residues" evidence="10">
    <location>
        <begin position="1373"/>
        <end position="1399"/>
    </location>
</feature>
<dbReference type="InterPro" id="IPR045199">
    <property type="entry name" value="ATAD2-like"/>
</dbReference>
<keyword evidence="5" id="KW-0547">Nucleotide-binding</keyword>
<evidence type="ECO:0000256" key="6">
    <source>
        <dbReference type="ARBA" id="ARBA00022801"/>
    </source>
</evidence>
<evidence type="ECO:0000259" key="11">
    <source>
        <dbReference type="SMART" id="SM00382"/>
    </source>
</evidence>